<dbReference type="GO" id="GO:0045944">
    <property type="term" value="P:positive regulation of transcription by RNA polymerase II"/>
    <property type="evidence" value="ECO:0007669"/>
    <property type="project" value="TreeGrafter"/>
</dbReference>
<protein>
    <recommendedName>
        <fullName evidence="5">Zn(2)-C6 fungal-type domain-containing protein</fullName>
    </recommendedName>
</protein>
<proteinExistence type="predicted"/>
<evidence type="ECO:0000313" key="3">
    <source>
        <dbReference type="EMBL" id="KXJ94714.1"/>
    </source>
</evidence>
<keyword evidence="2" id="KW-0539">Nucleus</keyword>
<dbReference type="PANTHER" id="PTHR37534">
    <property type="entry name" value="TRANSCRIPTIONAL ACTIVATOR PROTEIN UGA3"/>
    <property type="match status" value="1"/>
</dbReference>
<dbReference type="InParanoid" id="A0A136JC14"/>
<reference evidence="4" key="1">
    <citation type="submission" date="2016-02" db="EMBL/GenBank/DDBJ databases">
        <title>Draft genome sequence of Microdochium bolleyi, a fungal endophyte of beachgrass.</title>
        <authorList>
            <consortium name="DOE Joint Genome Institute"/>
            <person name="David A.S."/>
            <person name="May G."/>
            <person name="Haridas S."/>
            <person name="Lim J."/>
            <person name="Wang M."/>
            <person name="Labutti K."/>
            <person name="Lipzen A."/>
            <person name="Barry K."/>
            <person name="Grigoriev I.V."/>
        </authorList>
    </citation>
    <scope>NUCLEOTIDE SEQUENCE [LARGE SCALE GENOMIC DNA]</scope>
    <source>
        <strain evidence="4">J235TASD1</strain>
    </source>
</reference>
<evidence type="ECO:0000256" key="1">
    <source>
        <dbReference type="ARBA" id="ARBA00004123"/>
    </source>
</evidence>
<dbReference type="STRING" id="196109.A0A136JC14"/>
<dbReference type="GO" id="GO:0000976">
    <property type="term" value="F:transcription cis-regulatory region binding"/>
    <property type="evidence" value="ECO:0007669"/>
    <property type="project" value="TreeGrafter"/>
</dbReference>
<dbReference type="OrthoDB" id="407832at2759"/>
<organism evidence="3 4">
    <name type="scientific">Microdochium bolleyi</name>
    <dbReference type="NCBI Taxonomy" id="196109"/>
    <lineage>
        <taxon>Eukaryota</taxon>
        <taxon>Fungi</taxon>
        <taxon>Dikarya</taxon>
        <taxon>Ascomycota</taxon>
        <taxon>Pezizomycotina</taxon>
        <taxon>Sordariomycetes</taxon>
        <taxon>Xylariomycetidae</taxon>
        <taxon>Xylariales</taxon>
        <taxon>Microdochiaceae</taxon>
        <taxon>Microdochium</taxon>
    </lineage>
</organism>
<dbReference type="EMBL" id="KQ964247">
    <property type="protein sequence ID" value="KXJ94714.1"/>
    <property type="molecule type" value="Genomic_DNA"/>
</dbReference>
<dbReference type="GO" id="GO:0005634">
    <property type="term" value="C:nucleus"/>
    <property type="evidence" value="ECO:0007669"/>
    <property type="project" value="UniProtKB-SubCell"/>
</dbReference>
<accession>A0A136JC14</accession>
<keyword evidence="4" id="KW-1185">Reference proteome</keyword>
<comment type="subcellular location">
    <subcellularLocation>
        <location evidence="1">Nucleus</location>
    </subcellularLocation>
</comment>
<dbReference type="Proteomes" id="UP000070501">
    <property type="component" value="Unassembled WGS sequence"/>
</dbReference>
<name>A0A136JC14_9PEZI</name>
<gene>
    <name evidence="3" type="ORF">Micbo1qcDRAFT_202540</name>
</gene>
<evidence type="ECO:0000256" key="2">
    <source>
        <dbReference type="ARBA" id="ARBA00023242"/>
    </source>
</evidence>
<dbReference type="PANTHER" id="PTHR37534:SF2">
    <property type="entry name" value="N-ACETYLTRANSFERASE DOMAIN-CONTAINING PROTEIN"/>
    <property type="match status" value="1"/>
</dbReference>
<dbReference type="AlphaFoldDB" id="A0A136JC14"/>
<sequence length="394" mass="42786">MPRVFKRSCDEARPVCGQCSRAGRFCDTRQREIQIQREHPVTAAAGAAAAKKKHQHDPDATATAVSPCEALRTSQAADFFQHYITALAPWYDLSDGDGHFGVQVPVLALDEPLLFNALMALSAMHIAKTTMPSARPAAEVYHGACIRALIGLTEVDKRLLESGIALAATCLLRSYEILAEDSDPNRHLRGAYSLASQPHGGFEQRHLTTGRLLIQGFWNYLREDITFSLFGECPLKIDLASTYIPPSATGSDHDHLNNISTILGNIINGIFGSSVPRTEDACALASGPLSRAQLGDLIGLASLYKSGFCESVNREDFLEAAAMEVCGLAFTSNSPAVIVNAFGPMSFCGRFIRSEAVQNDIVRHLTACQKMTGWPVQRIITRLGESWKAELGNP</sequence>
<evidence type="ECO:0000313" key="4">
    <source>
        <dbReference type="Proteomes" id="UP000070501"/>
    </source>
</evidence>
<evidence type="ECO:0008006" key="5">
    <source>
        <dbReference type="Google" id="ProtNLM"/>
    </source>
</evidence>
<dbReference type="Pfam" id="PF11951">
    <property type="entry name" value="Fungal_trans_2"/>
    <property type="match status" value="1"/>
</dbReference>
<dbReference type="GO" id="GO:0003700">
    <property type="term" value="F:DNA-binding transcription factor activity"/>
    <property type="evidence" value="ECO:0007669"/>
    <property type="project" value="TreeGrafter"/>
</dbReference>
<dbReference type="InterPro" id="IPR021858">
    <property type="entry name" value="Fun_TF"/>
</dbReference>